<evidence type="ECO:0000313" key="5">
    <source>
        <dbReference type="Proteomes" id="UP000008825"/>
    </source>
</evidence>
<dbReference type="PANTHER" id="PTHR43630">
    <property type="entry name" value="POLY-BETA-1,6-N-ACETYL-D-GLUCOSAMINE SYNTHASE"/>
    <property type="match status" value="1"/>
</dbReference>
<dbReference type="GO" id="GO:0016740">
    <property type="term" value="F:transferase activity"/>
    <property type="evidence" value="ECO:0007669"/>
    <property type="project" value="UniProtKB-KW"/>
</dbReference>
<dbReference type="InterPro" id="IPR001173">
    <property type="entry name" value="Glyco_trans_2-like"/>
</dbReference>
<proteinExistence type="inferred from homology"/>
<gene>
    <name evidence="4" type="ordered locus">Gbem_0850</name>
</gene>
<dbReference type="Proteomes" id="UP000008825">
    <property type="component" value="Chromosome"/>
</dbReference>
<dbReference type="InterPro" id="IPR029044">
    <property type="entry name" value="Nucleotide-diphossugar_trans"/>
</dbReference>
<dbReference type="CAZy" id="GT2">
    <property type="family name" value="Glycosyltransferase Family 2"/>
</dbReference>
<evidence type="ECO:0000256" key="2">
    <source>
        <dbReference type="SAM" id="Phobius"/>
    </source>
</evidence>
<protein>
    <submittedName>
        <fullName evidence="4">UDP-glucose--lipopolysaccharide core heptose I 4-beta-glucosyltransferase</fullName>
    </submittedName>
</protein>
<keyword evidence="2" id="KW-0812">Transmembrane</keyword>
<keyword evidence="2" id="KW-1133">Transmembrane helix</keyword>
<reference evidence="4 5" key="1">
    <citation type="submission" date="2008-07" db="EMBL/GenBank/DDBJ databases">
        <title>Complete sequence of Geobacter bemidjiensis BEM.</title>
        <authorList>
            <consortium name="US DOE Joint Genome Institute"/>
            <person name="Lucas S."/>
            <person name="Copeland A."/>
            <person name="Lapidus A."/>
            <person name="Glavina del Rio T."/>
            <person name="Dalin E."/>
            <person name="Tice H."/>
            <person name="Bruce D."/>
            <person name="Goodwin L."/>
            <person name="Pitluck S."/>
            <person name="Kiss H."/>
            <person name="Brettin T."/>
            <person name="Detter J.C."/>
            <person name="Han C."/>
            <person name="Kuske C.R."/>
            <person name="Schmutz J."/>
            <person name="Larimer F."/>
            <person name="Land M."/>
            <person name="Hauser L."/>
            <person name="Kyrpides N."/>
            <person name="Lykidis A."/>
            <person name="Lovley D."/>
            <person name="Richardson P."/>
        </authorList>
    </citation>
    <scope>NUCLEOTIDE SEQUENCE [LARGE SCALE GENOMIC DNA]</scope>
    <source>
        <strain evidence="5">ATCC BAA-1014 / DSM 16622 / JCM 12645 / Bem</strain>
    </source>
</reference>
<keyword evidence="4" id="KW-0808">Transferase</keyword>
<organism evidence="4 5">
    <name type="scientific">Citrifermentans bemidjiense (strain ATCC BAA-1014 / DSM 16622 / JCM 12645 / Bem)</name>
    <name type="common">Geobacter bemidjiensis</name>
    <dbReference type="NCBI Taxonomy" id="404380"/>
    <lineage>
        <taxon>Bacteria</taxon>
        <taxon>Pseudomonadati</taxon>
        <taxon>Thermodesulfobacteriota</taxon>
        <taxon>Desulfuromonadia</taxon>
        <taxon>Geobacterales</taxon>
        <taxon>Geobacteraceae</taxon>
        <taxon>Citrifermentans</taxon>
    </lineage>
</organism>
<accession>B5EEX7</accession>
<dbReference type="Pfam" id="PF00535">
    <property type="entry name" value="Glycos_transf_2"/>
    <property type="match status" value="1"/>
</dbReference>
<evidence type="ECO:0000256" key="1">
    <source>
        <dbReference type="ARBA" id="ARBA00038494"/>
    </source>
</evidence>
<dbReference type="EMBL" id="CP001124">
    <property type="protein sequence ID" value="ACH37873.1"/>
    <property type="molecule type" value="Genomic_DNA"/>
</dbReference>
<keyword evidence="2" id="KW-0472">Membrane</keyword>
<keyword evidence="5" id="KW-1185">Reference proteome</keyword>
<evidence type="ECO:0000259" key="3">
    <source>
        <dbReference type="Pfam" id="PF00535"/>
    </source>
</evidence>
<dbReference type="STRING" id="404380.Gbem_0850"/>
<evidence type="ECO:0000313" key="4">
    <source>
        <dbReference type="EMBL" id="ACH37873.1"/>
    </source>
</evidence>
<sequence length="265" mass="30303">MVQSGKRVSISAFVITKNEEAKIGACLASLSFLDEIVVVDDFSTDSTPDICRSHGVTLHQHRFTGFKDQKSYAMSLVRNDWVLELDADERVSDQMRDAILALKEEDLGRYGCFEFKRKTRFWGKWIKHASLYPDYKPRLYCRVNGRWSDGNVHERFITQGATGKLAGEILHEQDLDLYTYFLRTARYSDLSAADYFARGRRTSWHHVTVRPVATFLTRYLIRLGFLEGVHGFVISAMGALGTFMKYMKLYEIQRKSRGGLGGQAG</sequence>
<feature type="domain" description="Glycosyltransferase 2-like" evidence="3">
    <location>
        <begin position="11"/>
        <end position="138"/>
    </location>
</feature>
<dbReference type="HOGENOM" id="CLU_065962_1_0_7"/>
<dbReference type="AlphaFoldDB" id="B5EEX7"/>
<name>B5EEX7_CITBB</name>
<feature type="transmembrane region" description="Helical" evidence="2">
    <location>
        <begin position="228"/>
        <end position="247"/>
    </location>
</feature>
<comment type="similarity">
    <text evidence="1">Belongs to the glycosyltransferase 2 family. WaaE/KdtX subfamily.</text>
</comment>
<dbReference type="SUPFAM" id="SSF53448">
    <property type="entry name" value="Nucleotide-diphospho-sugar transferases"/>
    <property type="match status" value="1"/>
</dbReference>
<dbReference type="PANTHER" id="PTHR43630:SF2">
    <property type="entry name" value="GLYCOSYLTRANSFERASE"/>
    <property type="match status" value="1"/>
</dbReference>
<reference evidence="4 5" key="2">
    <citation type="journal article" date="2010" name="BMC Genomics">
        <title>The genome of Geobacter bemidjiensis, exemplar for the subsurface clade of Geobacter species that predominate in Fe(III)-reducing subsurface environments.</title>
        <authorList>
            <person name="Aklujkar M."/>
            <person name="Young N.D."/>
            <person name="Holmes D."/>
            <person name="Chavan M."/>
            <person name="Risso C."/>
            <person name="Kiss H.E."/>
            <person name="Han C.S."/>
            <person name="Land M.L."/>
            <person name="Lovley D.R."/>
        </authorList>
    </citation>
    <scope>NUCLEOTIDE SEQUENCE [LARGE SCALE GENOMIC DNA]</scope>
    <source>
        <strain evidence="5">ATCC BAA-1014 / DSM 16622 / JCM 12645 / Bem</strain>
    </source>
</reference>
<dbReference type="eggNOG" id="COG1216">
    <property type="taxonomic scope" value="Bacteria"/>
</dbReference>
<dbReference type="KEGG" id="gbm:Gbem_0850"/>
<dbReference type="CDD" id="cd02511">
    <property type="entry name" value="Beta4Glucosyltransferase"/>
    <property type="match status" value="1"/>
</dbReference>
<dbReference type="Gene3D" id="3.90.550.10">
    <property type="entry name" value="Spore Coat Polysaccharide Biosynthesis Protein SpsA, Chain A"/>
    <property type="match status" value="1"/>
</dbReference>